<evidence type="ECO:0000313" key="3">
    <source>
        <dbReference type="EMBL" id="KIM68699.1"/>
    </source>
</evidence>
<dbReference type="GO" id="GO:0005524">
    <property type="term" value="F:ATP binding"/>
    <property type="evidence" value="ECO:0007669"/>
    <property type="project" value="InterPro"/>
</dbReference>
<evidence type="ECO:0000313" key="4">
    <source>
        <dbReference type="Proteomes" id="UP000053989"/>
    </source>
</evidence>
<dbReference type="Pfam" id="PF07714">
    <property type="entry name" value="PK_Tyr_Ser-Thr"/>
    <property type="match status" value="1"/>
</dbReference>
<dbReference type="InterPro" id="IPR001245">
    <property type="entry name" value="Ser-Thr/Tyr_kinase_cat_dom"/>
</dbReference>
<dbReference type="AlphaFoldDB" id="A0A0C3EKI0"/>
<protein>
    <recommendedName>
        <fullName evidence="2">Protein kinase domain-containing protein</fullName>
    </recommendedName>
</protein>
<dbReference type="GO" id="GO:0007166">
    <property type="term" value="P:cell surface receptor signaling pathway"/>
    <property type="evidence" value="ECO:0007669"/>
    <property type="project" value="InterPro"/>
</dbReference>
<keyword evidence="1" id="KW-0732">Signal</keyword>
<accession>A0A0C3EKI0</accession>
<reference evidence="4" key="2">
    <citation type="submission" date="2015-01" db="EMBL/GenBank/DDBJ databases">
        <title>Evolutionary Origins and Diversification of the Mycorrhizal Mutualists.</title>
        <authorList>
            <consortium name="DOE Joint Genome Institute"/>
            <consortium name="Mycorrhizal Genomics Consortium"/>
            <person name="Kohler A."/>
            <person name="Kuo A."/>
            <person name="Nagy L.G."/>
            <person name="Floudas D."/>
            <person name="Copeland A."/>
            <person name="Barry K.W."/>
            <person name="Cichocki N."/>
            <person name="Veneault-Fourrey C."/>
            <person name="LaButti K."/>
            <person name="Lindquist E.A."/>
            <person name="Lipzen A."/>
            <person name="Lundell T."/>
            <person name="Morin E."/>
            <person name="Murat C."/>
            <person name="Riley R."/>
            <person name="Ohm R."/>
            <person name="Sun H."/>
            <person name="Tunlid A."/>
            <person name="Henrissat B."/>
            <person name="Grigoriev I.V."/>
            <person name="Hibbett D.S."/>
            <person name="Martin F."/>
        </authorList>
    </citation>
    <scope>NUCLEOTIDE SEQUENCE [LARGE SCALE GENOMIC DNA]</scope>
    <source>
        <strain evidence="4">Foug A</strain>
    </source>
</reference>
<sequence length="501" mass="56101">MATQATFASTATVIGSLVINSATLAAQASPVPWLGAAFATLSILKDMVIKAKSNKNALRQLQDRCSAFLFVVSDHGRAAPSEEQKKLASGAERTLREIFERMRPWCSMSAVKTFIKQDELAAEIQDCHTGINDCMTRLQITAALESQDWQVSLSSNLERDRSEILKYLSDLRNTQNITLEIVQQTNADVQALMKLMQQNLNMDGGNNPGLEANLYHLQKSSNTMLVNMNLRRGEVRRVGQYPVSGTNTMDIWEGIYLNEEKVAIKVIRAVHVSPKSLQRFTREVDIWRCVWETDQGRHILPLYGFCQTDGPFPYVVSPWMPHGTVDNYVKQYPDVDHHALLKHIGKGINLLHTMIPPIVHGDIRGANIVIDGMGKPLLADFGFSRIVEDITGVAITQSTGGLDSQRWAARELCLGGKLTPKADIYSFGMTILELMSHQKPWPLVRLPHHVVLKVAENEKPPKPTDAPTIARGLDDRLWKLLLRCWDEPERRPTMAELLALL</sequence>
<dbReference type="EMBL" id="KN822008">
    <property type="protein sequence ID" value="KIM68699.1"/>
    <property type="molecule type" value="Genomic_DNA"/>
</dbReference>
<evidence type="ECO:0000259" key="2">
    <source>
        <dbReference type="PROSITE" id="PS50011"/>
    </source>
</evidence>
<dbReference type="Gene3D" id="1.10.510.10">
    <property type="entry name" value="Transferase(Phosphotransferase) domain 1"/>
    <property type="match status" value="1"/>
</dbReference>
<dbReference type="GO" id="GO:0004674">
    <property type="term" value="F:protein serine/threonine kinase activity"/>
    <property type="evidence" value="ECO:0007669"/>
    <property type="project" value="TreeGrafter"/>
</dbReference>
<feature type="chain" id="PRO_5002177094" description="Protein kinase domain-containing protein" evidence="1">
    <location>
        <begin position="29"/>
        <end position="501"/>
    </location>
</feature>
<dbReference type="SUPFAM" id="SSF56112">
    <property type="entry name" value="Protein kinase-like (PK-like)"/>
    <property type="match status" value="1"/>
</dbReference>
<reference evidence="3 4" key="1">
    <citation type="submission" date="2014-04" db="EMBL/GenBank/DDBJ databases">
        <authorList>
            <consortium name="DOE Joint Genome Institute"/>
            <person name="Kuo A."/>
            <person name="Kohler A."/>
            <person name="Nagy L.G."/>
            <person name="Floudas D."/>
            <person name="Copeland A."/>
            <person name="Barry K.W."/>
            <person name="Cichocki N."/>
            <person name="Veneault-Fourrey C."/>
            <person name="LaButti K."/>
            <person name="Lindquist E.A."/>
            <person name="Lipzen A."/>
            <person name="Lundell T."/>
            <person name="Morin E."/>
            <person name="Murat C."/>
            <person name="Sun H."/>
            <person name="Tunlid A."/>
            <person name="Henrissat B."/>
            <person name="Grigoriev I.V."/>
            <person name="Hibbett D.S."/>
            <person name="Martin F."/>
            <person name="Nordberg H.P."/>
            <person name="Cantor M.N."/>
            <person name="Hua S.X."/>
        </authorList>
    </citation>
    <scope>NUCLEOTIDE SEQUENCE [LARGE SCALE GENOMIC DNA]</scope>
    <source>
        <strain evidence="3 4">Foug A</strain>
    </source>
</reference>
<dbReference type="Proteomes" id="UP000053989">
    <property type="component" value="Unassembled WGS sequence"/>
</dbReference>
<dbReference type="InterPro" id="IPR059179">
    <property type="entry name" value="MLKL-like_MCAfunc"/>
</dbReference>
<dbReference type="Gene3D" id="1.20.930.20">
    <property type="entry name" value="Adaptor protein Cbl, N-terminal domain"/>
    <property type="match status" value="1"/>
</dbReference>
<evidence type="ECO:0000256" key="1">
    <source>
        <dbReference type="SAM" id="SignalP"/>
    </source>
</evidence>
<dbReference type="InterPro" id="IPR051681">
    <property type="entry name" value="Ser/Thr_Kinases-Pseudokinases"/>
</dbReference>
<dbReference type="InterPro" id="IPR011009">
    <property type="entry name" value="Kinase-like_dom_sf"/>
</dbReference>
<keyword evidence="4" id="KW-1185">Reference proteome</keyword>
<dbReference type="PROSITE" id="PS00109">
    <property type="entry name" value="PROTEIN_KINASE_TYR"/>
    <property type="match status" value="1"/>
</dbReference>
<dbReference type="InParanoid" id="A0A0C3EKI0"/>
<dbReference type="OrthoDB" id="4062651at2759"/>
<dbReference type="PANTHER" id="PTHR44329">
    <property type="entry name" value="SERINE/THREONINE-PROTEIN KINASE TNNI3K-RELATED"/>
    <property type="match status" value="1"/>
</dbReference>
<organism evidence="3 4">
    <name type="scientific">Scleroderma citrinum Foug A</name>
    <dbReference type="NCBI Taxonomy" id="1036808"/>
    <lineage>
        <taxon>Eukaryota</taxon>
        <taxon>Fungi</taxon>
        <taxon>Dikarya</taxon>
        <taxon>Basidiomycota</taxon>
        <taxon>Agaricomycotina</taxon>
        <taxon>Agaricomycetes</taxon>
        <taxon>Agaricomycetidae</taxon>
        <taxon>Boletales</taxon>
        <taxon>Sclerodermatineae</taxon>
        <taxon>Sclerodermataceae</taxon>
        <taxon>Scleroderma</taxon>
    </lineage>
</organism>
<dbReference type="STRING" id="1036808.A0A0C3EKI0"/>
<dbReference type="InterPro" id="IPR000719">
    <property type="entry name" value="Prot_kinase_dom"/>
</dbReference>
<gene>
    <name evidence="3" type="ORF">SCLCIDRAFT_104667</name>
</gene>
<dbReference type="CDD" id="cd21037">
    <property type="entry name" value="MLKL_NTD"/>
    <property type="match status" value="1"/>
</dbReference>
<dbReference type="InterPro" id="IPR008266">
    <property type="entry name" value="Tyr_kinase_AS"/>
</dbReference>
<feature type="domain" description="Protein kinase" evidence="2">
    <location>
        <begin position="224"/>
        <end position="501"/>
    </location>
</feature>
<dbReference type="HOGENOM" id="CLU_000288_7_38_1"/>
<dbReference type="PROSITE" id="PS50011">
    <property type="entry name" value="PROTEIN_KINASE_DOM"/>
    <property type="match status" value="1"/>
</dbReference>
<name>A0A0C3EKI0_9AGAM</name>
<dbReference type="InterPro" id="IPR036537">
    <property type="entry name" value="Adaptor_Cbl_N_dom_sf"/>
</dbReference>
<feature type="signal peptide" evidence="1">
    <location>
        <begin position="1"/>
        <end position="28"/>
    </location>
</feature>
<proteinExistence type="predicted"/>